<evidence type="ECO:0000313" key="3">
    <source>
        <dbReference type="Proteomes" id="UP000507245"/>
    </source>
</evidence>
<name>A0A6J5X1N0_PRUAR</name>
<feature type="region of interest" description="Disordered" evidence="1">
    <location>
        <begin position="7"/>
        <end position="30"/>
    </location>
</feature>
<evidence type="ECO:0000313" key="2">
    <source>
        <dbReference type="EMBL" id="CAB4306611.1"/>
    </source>
</evidence>
<dbReference type="Proteomes" id="UP000507245">
    <property type="component" value="Unassembled WGS sequence"/>
</dbReference>
<sequence>MLLLLFSTSETRPLNPSLGKKSNLTSSGQALGGSARELLNVWLRKQDANQTRYKPKRISPGGPDPQHHSKVDDYTTSVRELEGSN</sequence>
<feature type="compositionally biased region" description="Basic and acidic residues" evidence="1">
    <location>
        <begin position="65"/>
        <end position="85"/>
    </location>
</feature>
<gene>
    <name evidence="2" type="ORF">ORAREDHAP_LOCUS24843</name>
</gene>
<keyword evidence="3" id="KW-1185">Reference proteome</keyword>
<protein>
    <submittedName>
        <fullName evidence="2">Uncharacterized protein</fullName>
    </submittedName>
</protein>
<feature type="region of interest" description="Disordered" evidence="1">
    <location>
        <begin position="49"/>
        <end position="85"/>
    </location>
</feature>
<evidence type="ECO:0000256" key="1">
    <source>
        <dbReference type="SAM" id="MobiDB-lite"/>
    </source>
</evidence>
<accession>A0A6J5X1N0</accession>
<reference evidence="3" key="1">
    <citation type="journal article" date="2020" name="Genome Biol.">
        <title>Gamete binning: chromosome-level and haplotype-resolved genome assembly enabled by high-throughput single-cell sequencing of gamete genomes.</title>
        <authorList>
            <person name="Campoy J.A."/>
            <person name="Sun H."/>
            <person name="Goel M."/>
            <person name="Jiao W.-B."/>
            <person name="Folz-Donahue K."/>
            <person name="Wang N."/>
            <person name="Rubio M."/>
            <person name="Liu C."/>
            <person name="Kukat C."/>
            <person name="Ruiz D."/>
            <person name="Huettel B."/>
            <person name="Schneeberger K."/>
        </authorList>
    </citation>
    <scope>NUCLEOTIDE SEQUENCE [LARGE SCALE GENOMIC DNA]</scope>
    <source>
        <strain evidence="3">cv. Rojo Pasion</strain>
    </source>
</reference>
<dbReference type="OrthoDB" id="1578197at2759"/>
<feature type="compositionally biased region" description="Polar residues" evidence="1">
    <location>
        <begin position="7"/>
        <end position="29"/>
    </location>
</feature>
<proteinExistence type="predicted"/>
<dbReference type="EMBL" id="CAEKKB010000004">
    <property type="protein sequence ID" value="CAB4306611.1"/>
    <property type="molecule type" value="Genomic_DNA"/>
</dbReference>
<organism evidence="2 3">
    <name type="scientific">Prunus armeniaca</name>
    <name type="common">Apricot</name>
    <name type="synonym">Armeniaca vulgaris</name>
    <dbReference type="NCBI Taxonomy" id="36596"/>
    <lineage>
        <taxon>Eukaryota</taxon>
        <taxon>Viridiplantae</taxon>
        <taxon>Streptophyta</taxon>
        <taxon>Embryophyta</taxon>
        <taxon>Tracheophyta</taxon>
        <taxon>Spermatophyta</taxon>
        <taxon>Magnoliopsida</taxon>
        <taxon>eudicotyledons</taxon>
        <taxon>Gunneridae</taxon>
        <taxon>Pentapetalae</taxon>
        <taxon>rosids</taxon>
        <taxon>fabids</taxon>
        <taxon>Rosales</taxon>
        <taxon>Rosaceae</taxon>
        <taxon>Amygdaloideae</taxon>
        <taxon>Amygdaleae</taxon>
        <taxon>Prunus</taxon>
    </lineage>
</organism>
<dbReference type="AlphaFoldDB" id="A0A6J5X1N0"/>